<gene>
    <name evidence="1" type="ORF">L9F63_007495</name>
</gene>
<keyword evidence="2" id="KW-1185">Reference proteome</keyword>
<evidence type="ECO:0000313" key="2">
    <source>
        <dbReference type="Proteomes" id="UP001233999"/>
    </source>
</evidence>
<reference evidence="1" key="1">
    <citation type="journal article" date="2023" name="IScience">
        <title>Live-bearing cockroach genome reveals convergent evolutionary mechanisms linked to viviparity in insects and beyond.</title>
        <authorList>
            <person name="Fouks B."/>
            <person name="Harrison M.C."/>
            <person name="Mikhailova A.A."/>
            <person name="Marchal E."/>
            <person name="English S."/>
            <person name="Carruthers M."/>
            <person name="Jennings E.C."/>
            <person name="Chiamaka E.L."/>
            <person name="Frigard R.A."/>
            <person name="Pippel M."/>
            <person name="Attardo G.M."/>
            <person name="Benoit J.B."/>
            <person name="Bornberg-Bauer E."/>
            <person name="Tobe S.S."/>
        </authorList>
    </citation>
    <scope>NUCLEOTIDE SEQUENCE</scope>
    <source>
        <strain evidence="1">Stay&amp;Tobe</strain>
    </source>
</reference>
<organism evidence="1 2">
    <name type="scientific">Diploptera punctata</name>
    <name type="common">Pacific beetle cockroach</name>
    <dbReference type="NCBI Taxonomy" id="6984"/>
    <lineage>
        <taxon>Eukaryota</taxon>
        <taxon>Metazoa</taxon>
        <taxon>Ecdysozoa</taxon>
        <taxon>Arthropoda</taxon>
        <taxon>Hexapoda</taxon>
        <taxon>Insecta</taxon>
        <taxon>Pterygota</taxon>
        <taxon>Neoptera</taxon>
        <taxon>Polyneoptera</taxon>
        <taxon>Dictyoptera</taxon>
        <taxon>Blattodea</taxon>
        <taxon>Blaberoidea</taxon>
        <taxon>Blaberidae</taxon>
        <taxon>Diplopterinae</taxon>
        <taxon>Diploptera</taxon>
    </lineage>
</organism>
<proteinExistence type="predicted"/>
<dbReference type="Proteomes" id="UP001233999">
    <property type="component" value="Unassembled WGS sequence"/>
</dbReference>
<dbReference type="EMBL" id="JASPKZ010009827">
    <property type="protein sequence ID" value="KAJ9575634.1"/>
    <property type="molecule type" value="Genomic_DNA"/>
</dbReference>
<comment type="caution">
    <text evidence="1">The sequence shown here is derived from an EMBL/GenBank/DDBJ whole genome shotgun (WGS) entry which is preliminary data.</text>
</comment>
<protein>
    <submittedName>
        <fullName evidence="1">Uncharacterized protein</fullName>
    </submittedName>
</protein>
<sequence length="79" mass="9522">MGRTCVADGARKILKVKPEGRRKFGRQKLRWLDKVEEDLRQLKVKRWRQKASNREEWGVMKKAKVLRGLYSQRKKKKDL</sequence>
<evidence type="ECO:0000313" key="1">
    <source>
        <dbReference type="EMBL" id="KAJ9575634.1"/>
    </source>
</evidence>
<name>A0AAD7Z7Z6_DIPPU</name>
<reference evidence="1" key="2">
    <citation type="submission" date="2023-05" db="EMBL/GenBank/DDBJ databases">
        <authorList>
            <person name="Fouks B."/>
        </authorList>
    </citation>
    <scope>NUCLEOTIDE SEQUENCE</scope>
    <source>
        <strain evidence="1">Stay&amp;Tobe</strain>
        <tissue evidence="1">Testes</tissue>
    </source>
</reference>
<dbReference type="AlphaFoldDB" id="A0AAD7Z7Z6"/>
<accession>A0AAD7Z7Z6</accession>